<reference evidence="2" key="2">
    <citation type="submission" date="2015-06" db="UniProtKB">
        <authorList>
            <consortium name="EnsemblMetazoa"/>
        </authorList>
    </citation>
    <scope>IDENTIFICATION</scope>
</reference>
<dbReference type="PANTHER" id="PTHR10658:SF11">
    <property type="entry name" value="VIBRATOR, ISOFORM B"/>
    <property type="match status" value="1"/>
</dbReference>
<dbReference type="EnsemblMetazoa" id="tetur01g10610.1">
    <property type="protein sequence ID" value="tetur01g10610.1"/>
    <property type="gene ID" value="tetur01g10610"/>
</dbReference>
<dbReference type="OMA" id="SSTWQNV"/>
<dbReference type="OrthoDB" id="18453at2759"/>
<dbReference type="GO" id="GO:0008526">
    <property type="term" value="F:phosphatidylinositol transfer activity"/>
    <property type="evidence" value="ECO:0007669"/>
    <property type="project" value="TreeGrafter"/>
</dbReference>
<evidence type="ECO:0000313" key="3">
    <source>
        <dbReference type="Proteomes" id="UP000015104"/>
    </source>
</evidence>
<dbReference type="FunFam" id="3.30.530.20:FF:000025">
    <property type="entry name" value="Phosphatidylinositol transfer protein beta"/>
    <property type="match status" value="1"/>
</dbReference>
<proteinExistence type="predicted"/>
<dbReference type="AlphaFoldDB" id="T1JSI3"/>
<dbReference type="PRINTS" id="PR00391">
    <property type="entry name" value="PITRANSFER"/>
</dbReference>
<dbReference type="InterPro" id="IPR023393">
    <property type="entry name" value="START-like_dom_sf"/>
</dbReference>
<keyword evidence="3" id="KW-1185">Reference proteome</keyword>
<gene>
    <name evidence="2" type="primary">107361990</name>
</gene>
<dbReference type="GO" id="GO:0008525">
    <property type="term" value="F:phosphatidylcholine transporter activity"/>
    <property type="evidence" value="ECO:0007669"/>
    <property type="project" value="TreeGrafter"/>
</dbReference>
<dbReference type="InterPro" id="IPR055261">
    <property type="entry name" value="PI_transfer_N"/>
</dbReference>
<dbReference type="eggNOG" id="KOG3668">
    <property type="taxonomic scope" value="Eukaryota"/>
</dbReference>
<dbReference type="HOGENOM" id="CLU_046509_0_0_1"/>
<dbReference type="KEGG" id="tut:107361990"/>
<reference evidence="3" key="1">
    <citation type="submission" date="2011-08" db="EMBL/GenBank/DDBJ databases">
        <authorList>
            <person name="Rombauts S."/>
        </authorList>
    </citation>
    <scope>NUCLEOTIDE SEQUENCE</scope>
    <source>
        <strain evidence="3">London</strain>
    </source>
</reference>
<dbReference type="CDD" id="cd08888">
    <property type="entry name" value="SRPBCC_PITPNA-B_like"/>
    <property type="match status" value="1"/>
</dbReference>
<evidence type="ECO:0000313" key="2">
    <source>
        <dbReference type="EnsemblMetazoa" id="tetur01g10610.1"/>
    </source>
</evidence>
<dbReference type="SUPFAM" id="SSF55961">
    <property type="entry name" value="Bet v1-like"/>
    <property type="match status" value="1"/>
</dbReference>
<dbReference type="GO" id="GO:0035091">
    <property type="term" value="F:phosphatidylinositol binding"/>
    <property type="evidence" value="ECO:0007669"/>
    <property type="project" value="TreeGrafter"/>
</dbReference>
<dbReference type="Gene3D" id="3.30.530.20">
    <property type="match status" value="1"/>
</dbReference>
<dbReference type="InterPro" id="IPR001666">
    <property type="entry name" value="PI_transfer"/>
</dbReference>
<dbReference type="EMBL" id="CAEY01000461">
    <property type="status" value="NOT_ANNOTATED_CDS"/>
    <property type="molecule type" value="Genomic_DNA"/>
</dbReference>
<dbReference type="GO" id="GO:0031210">
    <property type="term" value="F:phosphatidylcholine binding"/>
    <property type="evidence" value="ECO:0007669"/>
    <property type="project" value="TreeGrafter"/>
</dbReference>
<accession>T1JSI3</accession>
<feature type="domain" description="Phosphatidylinositol transfer protein N-terminal" evidence="1">
    <location>
        <begin position="3"/>
        <end position="252"/>
    </location>
</feature>
<dbReference type="GO" id="GO:0005737">
    <property type="term" value="C:cytoplasm"/>
    <property type="evidence" value="ECO:0007669"/>
    <property type="project" value="TreeGrafter"/>
</dbReference>
<protein>
    <recommendedName>
        <fullName evidence="1">Phosphatidylinositol transfer protein N-terminal domain-containing protein</fullName>
    </recommendedName>
</protein>
<dbReference type="PANTHER" id="PTHR10658">
    <property type="entry name" value="PHOSPHATIDYLINOSITOL TRANSFER PROTEIN"/>
    <property type="match status" value="1"/>
</dbReference>
<evidence type="ECO:0000259" key="1">
    <source>
        <dbReference type="Pfam" id="PF02121"/>
    </source>
</evidence>
<sequence length="271" mass="31512">MVQIKEYRVVLPISVEEYKIGQLYSVAEASKSETGGGEGVEVVKNEPFTNHPLLDGKYSEGQYTFKIYHLQSKVPGFVKFLAPKGSLEIHEEAWNAYPYCKTIITNPNYMKDGFHITIESLHLPDNGEQENVHQLPPNKLKNREVQIIDIANDPVSSKDYKESEDPTKFKSTKTGRGPLAKDWIKKSDPVMCCYKLVTVEFKWRGLQNRIESFIHQTERRLFLTFHRQLFCWIDRWYGLTIDDIRAIEEDTKRELNELRQQNQIRGRGGDE</sequence>
<dbReference type="Proteomes" id="UP000015104">
    <property type="component" value="Unassembled WGS sequence"/>
</dbReference>
<name>T1JSI3_TETUR</name>
<dbReference type="Pfam" id="PF02121">
    <property type="entry name" value="IP_trans"/>
    <property type="match status" value="1"/>
</dbReference>
<organism evidence="2 3">
    <name type="scientific">Tetranychus urticae</name>
    <name type="common">Two-spotted spider mite</name>
    <dbReference type="NCBI Taxonomy" id="32264"/>
    <lineage>
        <taxon>Eukaryota</taxon>
        <taxon>Metazoa</taxon>
        <taxon>Ecdysozoa</taxon>
        <taxon>Arthropoda</taxon>
        <taxon>Chelicerata</taxon>
        <taxon>Arachnida</taxon>
        <taxon>Acari</taxon>
        <taxon>Acariformes</taxon>
        <taxon>Trombidiformes</taxon>
        <taxon>Prostigmata</taxon>
        <taxon>Eleutherengona</taxon>
        <taxon>Raphignathae</taxon>
        <taxon>Tetranychoidea</taxon>
        <taxon>Tetranychidae</taxon>
        <taxon>Tetranychus</taxon>
    </lineage>
</organism>
<dbReference type="STRING" id="32264.T1JSI3"/>